<dbReference type="Proteomes" id="UP000019146">
    <property type="component" value="Chromosome 2"/>
</dbReference>
<evidence type="ECO:0000313" key="6">
    <source>
        <dbReference type="Proteomes" id="UP000019146"/>
    </source>
</evidence>
<dbReference type="PANTHER" id="PTHR22617:SF45">
    <property type="entry name" value="CHEMOTAXIS PROTEIN CHEW"/>
    <property type="match status" value="1"/>
</dbReference>
<protein>
    <recommendedName>
        <fullName evidence="2">Chemotaxis protein CheW</fullName>
    </recommendedName>
</protein>
<evidence type="ECO:0000259" key="4">
    <source>
        <dbReference type="PROSITE" id="PS50851"/>
    </source>
</evidence>
<gene>
    <name evidence="5" type="ORF">K788_0002858</name>
</gene>
<dbReference type="EMBL" id="CP012747">
    <property type="protein sequence ID" value="ALL66339.1"/>
    <property type="molecule type" value="Genomic_DNA"/>
</dbReference>
<dbReference type="InterPro" id="IPR039315">
    <property type="entry name" value="CheW"/>
</dbReference>
<dbReference type="GO" id="GO:0006935">
    <property type="term" value="P:chemotaxis"/>
    <property type="evidence" value="ECO:0007669"/>
    <property type="project" value="InterPro"/>
</dbReference>
<dbReference type="GO" id="GO:0007165">
    <property type="term" value="P:signal transduction"/>
    <property type="evidence" value="ECO:0007669"/>
    <property type="project" value="InterPro"/>
</dbReference>
<name>A0A0P0RDC4_9BURK</name>
<dbReference type="SUPFAM" id="SSF50341">
    <property type="entry name" value="CheW-like"/>
    <property type="match status" value="1"/>
</dbReference>
<dbReference type="Gene3D" id="2.30.30.40">
    <property type="entry name" value="SH3 Domains"/>
    <property type="match status" value="1"/>
</dbReference>
<feature type="domain" description="CheW-like" evidence="4">
    <location>
        <begin position="82"/>
        <end position="233"/>
    </location>
</feature>
<dbReference type="InterPro" id="IPR002545">
    <property type="entry name" value="CheW-lke_dom"/>
</dbReference>
<comment type="subcellular location">
    <subcellularLocation>
        <location evidence="1">Cytoplasm</location>
    </subcellularLocation>
</comment>
<dbReference type="GeneID" id="69970317"/>
<proteinExistence type="predicted"/>
<organism evidence="5 6">
    <name type="scientific">Paraburkholderia caribensis MBA4</name>
    <dbReference type="NCBI Taxonomy" id="1323664"/>
    <lineage>
        <taxon>Bacteria</taxon>
        <taxon>Pseudomonadati</taxon>
        <taxon>Pseudomonadota</taxon>
        <taxon>Betaproteobacteria</taxon>
        <taxon>Burkholderiales</taxon>
        <taxon>Burkholderiaceae</taxon>
        <taxon>Paraburkholderia</taxon>
    </lineage>
</organism>
<dbReference type="InterPro" id="IPR036061">
    <property type="entry name" value="CheW-like_dom_sf"/>
</dbReference>
<dbReference type="Pfam" id="PF01584">
    <property type="entry name" value="CheW"/>
    <property type="match status" value="1"/>
</dbReference>
<accession>A0A0P0RDC4</accession>
<evidence type="ECO:0000256" key="1">
    <source>
        <dbReference type="ARBA" id="ARBA00004496"/>
    </source>
</evidence>
<dbReference type="SMART" id="SM00260">
    <property type="entry name" value="CheW"/>
    <property type="match status" value="1"/>
</dbReference>
<evidence type="ECO:0000256" key="2">
    <source>
        <dbReference type="ARBA" id="ARBA00021483"/>
    </source>
</evidence>
<dbReference type="PANTHER" id="PTHR22617">
    <property type="entry name" value="CHEMOTAXIS SENSOR HISTIDINE KINASE-RELATED"/>
    <property type="match status" value="1"/>
</dbReference>
<dbReference type="PROSITE" id="PS50851">
    <property type="entry name" value="CHEW"/>
    <property type="match status" value="1"/>
</dbReference>
<sequence length="236" mass="25178">MLHDAPDHSSAAVRVDDCWNRIGTRGDNTCPRLADYFRCLNCPVFAQGAAQLLDRPLSDADLVARAESSASQAATREASAQTQSALAFRVAGEWLALPTRVLREIDDIRAIHSLPHQRSRAVLGVVNVRGALTVAVSLGELLNMDRAADTKQAARNGYARMLVAAHDGEPAAPPVALPVDEVEGVIRYADAELLPVPATLAHATASHARGVLAWRGASVGLIDPARLFDSIARSLR</sequence>
<dbReference type="KEGG" id="bcai:K788_0002858"/>
<dbReference type="GO" id="GO:0005829">
    <property type="term" value="C:cytosol"/>
    <property type="evidence" value="ECO:0007669"/>
    <property type="project" value="TreeGrafter"/>
</dbReference>
<dbReference type="RefSeq" id="WP_035989468.1">
    <property type="nucleotide sequence ID" value="NZ_CP012747.1"/>
</dbReference>
<keyword evidence="3" id="KW-0963">Cytoplasm</keyword>
<dbReference type="AlphaFoldDB" id="A0A0P0RDC4"/>
<evidence type="ECO:0000313" key="5">
    <source>
        <dbReference type="EMBL" id="ALL66339.1"/>
    </source>
</evidence>
<reference evidence="5 6" key="1">
    <citation type="journal article" date="2014" name="Genome Announc.">
        <title>Draft Genome Sequence of the Haloacid-Degrading Burkholderia caribensis Strain MBA4.</title>
        <authorList>
            <person name="Pan Y."/>
            <person name="Kong K.F."/>
            <person name="Tsang J.S."/>
        </authorList>
    </citation>
    <scope>NUCLEOTIDE SEQUENCE [LARGE SCALE GENOMIC DNA]</scope>
    <source>
        <strain evidence="5 6">MBA4</strain>
    </source>
</reference>
<evidence type="ECO:0000256" key="3">
    <source>
        <dbReference type="ARBA" id="ARBA00022490"/>
    </source>
</evidence>
<dbReference type="Gene3D" id="2.40.50.180">
    <property type="entry name" value="CheA-289, Domain 4"/>
    <property type="match status" value="1"/>
</dbReference>